<dbReference type="InterPro" id="IPR018511">
    <property type="entry name" value="Hemolysin-typ_Ca-bd_CS"/>
</dbReference>
<dbReference type="InterPro" id="IPR001343">
    <property type="entry name" value="Hemolysn_Ca-bd"/>
</dbReference>
<comment type="caution">
    <text evidence="5">The sequence shown here is derived from an EMBL/GenBank/DDBJ whole genome shotgun (WGS) entry which is preliminary data.</text>
</comment>
<keyword evidence="6" id="KW-1185">Reference proteome</keyword>
<dbReference type="Pfam" id="PF00353">
    <property type="entry name" value="HemolysinCabind"/>
    <property type="match status" value="18"/>
</dbReference>
<feature type="region of interest" description="Disordered" evidence="4">
    <location>
        <begin position="4558"/>
        <end position="4581"/>
    </location>
</feature>
<dbReference type="InterPro" id="IPR011049">
    <property type="entry name" value="Serralysin-like_metalloprot_C"/>
</dbReference>
<evidence type="ECO:0000256" key="1">
    <source>
        <dbReference type="ARBA" id="ARBA00004613"/>
    </source>
</evidence>
<comment type="subcellular location">
    <subcellularLocation>
        <location evidence="1">Secreted</location>
    </subcellularLocation>
</comment>
<dbReference type="SUPFAM" id="SSF55486">
    <property type="entry name" value="Metalloproteases ('zincins'), catalytic domain"/>
    <property type="match status" value="1"/>
</dbReference>
<evidence type="ECO:0000313" key="6">
    <source>
        <dbReference type="Proteomes" id="UP000599578"/>
    </source>
</evidence>
<protein>
    <recommendedName>
        <fullName evidence="7">Bifunctional hemolysin/adenylate cyclase</fullName>
    </recommendedName>
</protein>
<dbReference type="Gene3D" id="3.40.390.10">
    <property type="entry name" value="Collagenase (Catalytic Domain)"/>
    <property type="match status" value="1"/>
</dbReference>
<accession>A0A918DPX8</accession>
<dbReference type="PANTHER" id="PTHR38340:SF1">
    <property type="entry name" value="S-LAYER PROTEIN"/>
    <property type="match status" value="1"/>
</dbReference>
<dbReference type="GO" id="GO:0005509">
    <property type="term" value="F:calcium ion binding"/>
    <property type="evidence" value="ECO:0007669"/>
    <property type="project" value="InterPro"/>
</dbReference>
<reference evidence="5 6" key="1">
    <citation type="journal article" date="2014" name="Int. J. Syst. Evol. Microbiol.">
        <title>Complete genome sequence of Corynebacterium casei LMG S-19264T (=DSM 44701T), isolated from a smear-ripened cheese.</title>
        <authorList>
            <consortium name="US DOE Joint Genome Institute (JGI-PGF)"/>
            <person name="Walter F."/>
            <person name="Albersmeier A."/>
            <person name="Kalinowski J."/>
            <person name="Ruckert C."/>
        </authorList>
    </citation>
    <scope>NUCLEOTIDE SEQUENCE [LARGE SCALE GENOMIC DNA]</scope>
    <source>
        <strain evidence="5 6">CGMCC 1.7286</strain>
    </source>
</reference>
<dbReference type="EMBL" id="BMLT01000003">
    <property type="protein sequence ID" value="GGO79235.1"/>
    <property type="molecule type" value="Genomic_DNA"/>
</dbReference>
<dbReference type="InterPro" id="IPR050557">
    <property type="entry name" value="RTX_toxin/Mannuronan_C5-epim"/>
</dbReference>
<name>A0A918DPX8_9GAMM</name>
<dbReference type="PRINTS" id="PR00313">
    <property type="entry name" value="CABNDNGRPT"/>
</dbReference>
<feature type="region of interest" description="Disordered" evidence="4">
    <location>
        <begin position="1233"/>
        <end position="1257"/>
    </location>
</feature>
<keyword evidence="3" id="KW-0106">Calcium</keyword>
<feature type="compositionally biased region" description="Basic and acidic residues" evidence="4">
    <location>
        <begin position="4568"/>
        <end position="4581"/>
    </location>
</feature>
<organism evidence="5 6">
    <name type="scientific">Marinobacterium nitratireducens</name>
    <dbReference type="NCBI Taxonomy" id="518897"/>
    <lineage>
        <taxon>Bacteria</taxon>
        <taxon>Pseudomonadati</taxon>
        <taxon>Pseudomonadota</taxon>
        <taxon>Gammaproteobacteria</taxon>
        <taxon>Oceanospirillales</taxon>
        <taxon>Oceanospirillaceae</taxon>
        <taxon>Marinobacterium</taxon>
    </lineage>
</organism>
<dbReference type="SUPFAM" id="SSF51120">
    <property type="entry name" value="beta-Roll"/>
    <property type="match status" value="5"/>
</dbReference>
<dbReference type="NCBIfam" id="NF012209">
    <property type="entry name" value="LEPR-8K"/>
    <property type="match status" value="1"/>
</dbReference>
<dbReference type="GO" id="GO:0008237">
    <property type="term" value="F:metallopeptidase activity"/>
    <property type="evidence" value="ECO:0007669"/>
    <property type="project" value="InterPro"/>
</dbReference>
<sequence length="5365" mass="566346">MSVGKRPVFHRVPSWQCHQKGRDAGMMEALEPRLLLSADFMPAAADVMAEGFDDLQDKLQDFFDGAAELEERVPFLLLEDPDYDTENPDPDDAPIEAPTFEQLFEIPVDANGDGEINNPLFPFDTSDDDESTLQQWDNAGIADGIVDASEMLDALLFQPLQDVFDDIEVGDETADFVTALEGDGFLIAGFDVELLYLGGDYTLGFEVSNVTDLTEEPDAEVAFSFQFSLSIMRPEVVVDFGLEADELKLLAFQGDSLDPDPVTLPVDSTITFGIEFGVYTGGQEEADLGQEDFFIRRADDMVFSVTASDNNFNFDLNIGFLGAQVVGGDVDFQADILATLVDPDSPEVLGFDSAQYGVEQTSGVVTAANALPSSNLDHDAGFVLRIGNIGIATDVLVEDTDAGDNNTLIAEIEAALDTAGLGGLFEVDLSGGGELRFSLVDTNAGALGFNAESLNESGVLTAAGTPPLFQPLENVSLLLSVGGAIPRLVTMRAPGSERDDIGFAATEISVLNPLMANNSANASGNLDEGGDSEANFELTITEMDGTVTVAAISVEESDAPGDPNGSVADLVADINDALADAGVDTLVSASQSGGVISLTGSGSVGSIVISDTDPVTENDIGFELNQQTLLSLTASGNIGDVTFDDGLDNTFDDARFTIEVNETEYDIDVPADDSRSTAAELAAAIDTALSNAGLAVSASVDSNHIVLSADDASVYSLSVTTGNDNLSDLLYDLNNALDAAGLSDITASDDGGGHIRLSAAGGESLEISHTLTFDAGVRGAELDGDGTVPDATFESSVGEDSELTFTLPVEVKEGLREYGTTSDWDPQDMAIVGSFNPLDSDIASFVVDEPDNEDPGTDPQEVLRFFLDFDITPESGDDPPIAIPAPPGDNTLQLVNFAEALQFNQIGPGSFVGMLGELGQALDSIMQNPLFAGYGIPFVDATLRDLVAFEDMILNSLVYDKGVDNEFDDEGYVDDGTDTRLLVRSPVGDVIIPDGENDEANTFELLPTFTTAQEMGAILAEILSLPLFSGDVALNTGGINPTYDPGTNELTYDMDLISSDRVSVGVDDPDNPDDDSEIFGSNFEFDVDLAPFAEFLIKPEGLSQFGGSDPITVANLQALIEARTTFSATYGFDLSPPLDIDPEWDPDPEEGEADRLLEERFFVRDATLGGAFIATLPDVGVEASALVGIIGVDITDIDGSFGAQFSAQLKAEGGAAGSQVTLEAIQQDIQETSLGPTEGDDSADGFPTPGDGSDYAGGQEALEIVTDPVVSKLQTLDYDDQTIFDPDFVAGSRIVSGSGGTAYVLAVDDEFFAGTGTLTVFGVQGDFNDNDDIIDVRDVVGGGGDREADVDGGLVTPTFFGELEMDILVRDGFTGTGYGPEIAELDGIGGTIDLNIAVFGNPNTDTDPQIDSGDLVSSLAAIGTDVDGNFVSLADYVDIGYFDLIAALEQLGELVAELEAAYPVLNQTLPVVNMTVSELLGLTEGVDRAVALARVLLENQQDLLDVPGEEVPTLTLQSLAGALRDAFGLAPDDGVSLVVDIETVDGTPYLTLDFDIEETVSTSLGLDIDLGPDIPNLTSGKVLRADGSLGWGFKVGIALDNSTYVEADGTEHIVSADFKLFNPEGGLDGQLSIVGEGAEGVGLVFLAQVGTATVQVMDALVDIELDFDLGGLDFSGTDGIKTLADVDFGDFVPNITTQDYDVSIPLFDISAGLTGFLGEISANGTDLIDDASNLLDSLLDTSALDELEDTIGDLVDSLEDFDPLENLLLLTDAADLFFETLQGLLDKATTVPIPLIGDKLAEGARFIDQFRDQFIDQFRQLVEFTNDIELEDVTDYINDFFAGIGLDVVEVVGDLMEGDIGDQFDDEIRWMLSLGDTYSVPFGYDFDAGIPLLNLHSDVAVEIGIEWELDIGFGVNLQDGAFIILEDVYGPGNEDDKGELEVRAFIDLPEGTPFRGTLGFLEVEITNNGSGMELDFGLDLSNEGAADPTLLPIADIGNLGVEVMVGGGALEGNDNILDFDLTVGITDTDFIIPKLATSLVMDWSLAEVAQDSIDNFIQEGLNLLEFGEVQIDLSSMFGGLIGDVLSELEVFLGPLQEINDFLNADIPIISDLFGPTSLLDIAELLGLADTRLFEALDAIDTILDTLGDLSGMITLTDAISLFDADNIPDADFADFLFDPDLDFTKALEDSFGDLTSFLASTGENLVGNFTDAVLNSDVPGTSKSAFTDTTNLSIGGADELIKLPWLDDPTVLIGLLFSQDVSLIEVDLPPLGVGFDYDQFVTIFGPLGVSIGFGFFVGADLSLGFNTYGFQRFADSNYTNPALIFDGFFLGDRENVTEGADIEELFMELTLTAAAELNLAIATAGVGGGITARLGLDLYDPDSDGAVHISELINSIDNELRDGGNAGTDVFKAIFDLQGAILAELFWYLSINLGITELEFGDTIFGPEEIFTFEFTFNRSPVLATEVDTDGNDDADVLIINAGPNSIDRLNGDVSDGDEVFEVEYDGGDILIRSSSLGVNDWQRYSNGYDHIIFLGGEGNDSITFTGFDESNITFNLQGGAGDDVIQFVENLGILTPATGAGAVILGGTGNDTLIGSHLNDRIFGGRGNDTIGGGRGYDILIGDQAILRDEPEPTIGVLVSVLDGDDTINGGDDDDIIFGGGGEDDLHGDAGADIIIGDGGRFSYQLTDGHIDISAFDIDEFNPNDRLDPDPAVSTMQQMQNILLSLGAIFSGTNLGGGADDTIDGGDGNDIIFGGAANDTISGGNNDDHIVGGTGFDLINGDDGNDVLFGNEQDDIINGGAGSDVISGGFGDDFLHGDEGNDYMAGSRGRDIMFGDEGDDEMHGEGEPDIMFGGEDNDLVIGGVGADIIMGDDGIVVKFDDSAAVASGDDLIIGDGDHSLADAYEAAADLSIGSLDLILTHVRSTDGDDILSGGEGGDLIFGGGGNDLGGGDVDPRRTTANDETFTTPDGDDVLIGDGGVVEFNQRRLQRIASVFAGDPDISYRDTLYGDNGNDIIIGGRGSDGDDNGDDPTLNIPSLGIGFMLTGGHGPGRGATDPEVSDADIIIGDNGELVYVGPSDENFGQLAYIQTTDTSNATGGADTAFGEEDNDIILGGVNGSVDVLSGSTGEDVILGDNGLIHFYYDWENDPSIEDYATEDYLPNDGDTSTIDLIRSFHDGLGGIDIVSGEQGSDVLMGGEEGDFVYGDNATASSGSDDLGDIMLGDNGDIFLEGDVGLRMVQGVAVDFITTTDVSEGTGGADIMSGNAGADVIIGGVNDGGIDQLYGDARTPVPGLDGDDTLLGDNGLLDYTWDAIFDTDRNTLDLIATTAQAGGGVRGGVDYIFGNAGSDTAFGGSGGDRIFGDNDESVDGSGDADLHGALGGSDILVGDQGRVELVNNLVTFITSTDLDSSEGGIDHIQGNDYGDYIIGGVAGDELHGEAFLTPGEGVADLVVNAGNDTILGDQGRMRFDVSDSDPLVSVTAGYSALGDGDPLTLDLVETFATGNADLGGSDQIYGNDGGDVAMGGAVGDLIHGDFYLGDSGLVRALNPGNDDLLGDGGQKYFQNGHVILLRSHETDQGGSDEIHGNDGNDTIIGGYDDDLLYGETDLDHLVLAAGRAGEDVMLGDNGRLDWTLPDDDILGRQDVIDEFGGTLITVDPVAVPADGWATLDRITTIAPTHGGNDVMYGNGNSSAGVGDVMFGGTLNDNMYGDSGDANPNGADGVDGSDVMFGDHGKLYPNLPYYPVFDGFFVHNNFFSIDTQEADGDDDSSGVHNDFEDLMFGNAANDIMIGGQDDDIMFGGAGDDDMIGGHNVAGGMDELDMMSGADVLAITPTVLADLNPADVNDINDLMDGGADDDVMAGDNAIIIRQDDNLSPRFRMTDGGLLYNIQSQTLDNLADIDVGFSANITGAYQTHQDMTLVRTVTLLDHSETIETDAAASPNDPRVFGNDIMAGGSEDDEIFGQLGDDVIQGDGAITLIEQIAEGSFDPYDPAQDADPSFDVRNFIQRVDLVEGNDLDWTVRFDVFEALDDGDDYIEGNGGNDRIYGNLGQDDIIGGSSILFGLGNDDAAFHGVLSGVELRPDGADLIYGGAGNPNLLARNASSDGSLIVPESERHATDADTILGDNGEIYRIVLDTDPETEGDQIGYAVFNYDRDATTADGFVDDGYGDAGLTIRVRAVDLGDYGYAYADTGSDRDTLTFLDTARGEGDLIYGESGDDIIHGMTGDDVIFGNSEHDDLYGEIGADWIVGGTGVDGILGDDGLILTSRNSDDYGESLFGISALLPEQTNLKRNETADPNSLNAEIVSPGNIQRAIINVENELTKSVELFAFRTDDLDGETVGEFDASIAFNDIIFGGLNNDFIHGGDGDDAISAAEALPIYYSGDDPDDGFASDFVSVNTFLQDMQDSTFNPGPALRDNPFWFAFAPYNPGDILRFEGKEILDENGQNARTRDEFAWYDEFNPRRKIVFDFDFNFGAADLGDFTALVSTEGVASPIDFLLNFDETEGELDLRFGEDKASDGDDRIFGDLGNDWIVGGTGRDHMYGGRGNDLLNMDDDHDSGFTGRVGPHDPEPSDLDNKDPDEFQSYADIVYSGAGRDVMILNTGADRAIDWVGEYNSYIVPFSPFGAFHISRTLQPQVPEFLYALSASDGVDNSLNAPDAQLYVDQKNLDVRTDAPDPARALEPYGELGMVRQTDFDWQEQTGAPNDPQPGNLQGKREIMRRELFNDPGAAVPFAADVGTLELTQQGSLQAAPEALGAEVVGLYPLDTLQPSYIEILVTINADKDKAGTKSNGYVLFDYMGAEDFKFAGIDVGTDKLQIGHRDASGWVVDVQLPVQLKANTDYDITVVLFGTQATVYVNENEFVVYDFGEPLNDGGLLGLGTDNAIARFDDFQVQTLPPVWTFVNETGFDSAADNPFTFVTGDWSLDSGSLHGGSQGPLPALAVDSVEVAAFSRLELLGTLATDNQGGFVFDYYSEHEFKFVALDVQNDEVLLGHYLDGNWSLDASASLALTGGVDYSLMLTLFGSTASVTVDGTSVLTHSFNSLLNDGLYGVLSVDGNTSIDSFLVRGDDPAYAGDPLLVEGAARTGLTDGDLDAATIEVAADSAIGLLAARVAVDETQLQGLTIDIADLPGDYLAVYRGDQIVLDYNAAGYGWYTGDDAVVDGVDLLSVLLHEYGHAAGLDHDSALAFMDDSLAVGERFDLSVDVGIAGEGEQSGADTVAVPEAYLSLAGLEAEAQSGQSADRETGPWFAGVHPGLEHIDFFGLLLNRYGQALGIERSPGLAFLADELGLRQDAPQEGDGDGVGLMQVFDEGTGEFISRDARGEGSDEHLIWDGVEAEEGEAGLVRWDRIVSFTESALRLR</sequence>
<dbReference type="Proteomes" id="UP000599578">
    <property type="component" value="Unassembled WGS sequence"/>
</dbReference>
<proteinExistence type="predicted"/>
<dbReference type="PROSITE" id="PS00330">
    <property type="entry name" value="HEMOLYSIN_CALCIUM"/>
    <property type="match status" value="7"/>
</dbReference>
<dbReference type="GO" id="GO:0005576">
    <property type="term" value="C:extracellular region"/>
    <property type="evidence" value="ECO:0007669"/>
    <property type="project" value="UniProtKB-SubCell"/>
</dbReference>
<evidence type="ECO:0008006" key="7">
    <source>
        <dbReference type="Google" id="ProtNLM"/>
    </source>
</evidence>
<evidence type="ECO:0000256" key="4">
    <source>
        <dbReference type="SAM" id="MobiDB-lite"/>
    </source>
</evidence>
<dbReference type="InterPro" id="IPR024079">
    <property type="entry name" value="MetalloPept_cat_dom_sf"/>
</dbReference>
<gene>
    <name evidence="5" type="ORF">GCM10011348_13020</name>
</gene>
<dbReference type="Gene3D" id="2.60.120.560">
    <property type="entry name" value="Exo-inulinase, domain 1"/>
    <property type="match status" value="2"/>
</dbReference>
<dbReference type="InterPro" id="IPR053786">
    <property type="entry name" value="LEPRxLL_CS"/>
</dbReference>
<evidence type="ECO:0000256" key="3">
    <source>
        <dbReference type="ARBA" id="ARBA00022837"/>
    </source>
</evidence>
<dbReference type="PANTHER" id="PTHR38340">
    <property type="entry name" value="S-LAYER PROTEIN"/>
    <property type="match status" value="1"/>
</dbReference>
<evidence type="ECO:0000313" key="5">
    <source>
        <dbReference type="EMBL" id="GGO79235.1"/>
    </source>
</evidence>
<dbReference type="Gene3D" id="2.150.10.10">
    <property type="entry name" value="Serralysin-like metalloprotease, C-terminal"/>
    <property type="match status" value="6"/>
</dbReference>
<keyword evidence="2" id="KW-0964">Secreted</keyword>
<evidence type="ECO:0000256" key="2">
    <source>
        <dbReference type="ARBA" id="ARBA00022525"/>
    </source>
</evidence>